<dbReference type="EMBL" id="CP011371">
    <property type="protein sequence ID" value="AKJ28706.1"/>
    <property type="molecule type" value="Genomic_DNA"/>
</dbReference>
<organism evidence="1 2">
    <name type="scientific">Caldimonas brevitalea</name>
    <dbReference type="NCBI Taxonomy" id="413882"/>
    <lineage>
        <taxon>Bacteria</taxon>
        <taxon>Pseudomonadati</taxon>
        <taxon>Pseudomonadota</taxon>
        <taxon>Betaproteobacteria</taxon>
        <taxon>Burkholderiales</taxon>
        <taxon>Sphaerotilaceae</taxon>
        <taxon>Caldimonas</taxon>
    </lineage>
</organism>
<protein>
    <submittedName>
        <fullName evidence="1">Uncharacterized protein</fullName>
    </submittedName>
</protein>
<evidence type="ECO:0000313" key="2">
    <source>
        <dbReference type="Proteomes" id="UP000035352"/>
    </source>
</evidence>
<dbReference type="Proteomes" id="UP000035352">
    <property type="component" value="Chromosome"/>
</dbReference>
<proteinExistence type="predicted"/>
<name>A0A0G3BMT9_9BURK</name>
<accession>A0A0G3BMT9</accession>
<keyword evidence="2" id="KW-1185">Reference proteome</keyword>
<evidence type="ECO:0000313" key="1">
    <source>
        <dbReference type="EMBL" id="AKJ28706.1"/>
    </source>
</evidence>
<gene>
    <name evidence="1" type="ORF">AAW51_2015</name>
</gene>
<sequence>MVLRIAEALTVNFGCCVMCTGARARLPITGVKLGSAFL</sequence>
<reference evidence="1 2" key="1">
    <citation type="submission" date="2015-05" db="EMBL/GenBank/DDBJ databases">
        <authorList>
            <person name="Tang B."/>
            <person name="Yu Y."/>
        </authorList>
    </citation>
    <scope>NUCLEOTIDE SEQUENCE [LARGE SCALE GENOMIC DNA]</scope>
    <source>
        <strain evidence="1 2">DSM 7029</strain>
    </source>
</reference>
<dbReference type="KEGG" id="pbh:AAW51_2015"/>
<dbReference type="AlphaFoldDB" id="A0A0G3BMT9"/>